<accession>A0ABR0BZH4</accession>
<organism evidence="6 7">
    <name type="scientific">Purpureocillium lilacinum</name>
    <name type="common">Paecilomyces lilacinus</name>
    <dbReference type="NCBI Taxonomy" id="33203"/>
    <lineage>
        <taxon>Eukaryota</taxon>
        <taxon>Fungi</taxon>
        <taxon>Dikarya</taxon>
        <taxon>Ascomycota</taxon>
        <taxon>Pezizomycotina</taxon>
        <taxon>Sordariomycetes</taxon>
        <taxon>Hypocreomycetidae</taxon>
        <taxon>Hypocreales</taxon>
        <taxon>Ophiocordycipitaceae</taxon>
        <taxon>Purpureocillium</taxon>
    </lineage>
</organism>
<name>A0ABR0BZH4_PURLI</name>
<dbReference type="Gene3D" id="3.90.210.10">
    <property type="entry name" value="Heat-Labile Enterotoxin, subunit A"/>
    <property type="match status" value="1"/>
</dbReference>
<keyword evidence="3" id="KW-0843">Virulence</keyword>
<dbReference type="InterPro" id="IPR001144">
    <property type="entry name" value="Enterotoxin_A"/>
</dbReference>
<evidence type="ECO:0000256" key="2">
    <source>
        <dbReference type="ARBA" id="ARBA00022729"/>
    </source>
</evidence>
<evidence type="ECO:0000256" key="3">
    <source>
        <dbReference type="ARBA" id="ARBA00023026"/>
    </source>
</evidence>
<keyword evidence="2" id="KW-0732">Signal</keyword>
<evidence type="ECO:0008006" key="8">
    <source>
        <dbReference type="Google" id="ProtNLM"/>
    </source>
</evidence>
<keyword evidence="7" id="KW-1185">Reference proteome</keyword>
<protein>
    <recommendedName>
        <fullName evidence="8">Enterotoxin</fullName>
    </recommendedName>
</protein>
<dbReference type="SUPFAM" id="SSF56399">
    <property type="entry name" value="ADP-ribosylation"/>
    <property type="match status" value="1"/>
</dbReference>
<dbReference type="Pfam" id="PF01375">
    <property type="entry name" value="Enterotoxin_a"/>
    <property type="match status" value="1"/>
</dbReference>
<dbReference type="Proteomes" id="UP001287286">
    <property type="component" value="Unassembled WGS sequence"/>
</dbReference>
<evidence type="ECO:0000313" key="7">
    <source>
        <dbReference type="Proteomes" id="UP001287286"/>
    </source>
</evidence>
<evidence type="ECO:0000256" key="1">
    <source>
        <dbReference type="ARBA" id="ARBA00022656"/>
    </source>
</evidence>
<evidence type="ECO:0000313" key="6">
    <source>
        <dbReference type="EMBL" id="KAK4089241.1"/>
    </source>
</evidence>
<keyword evidence="1" id="KW-0800">Toxin</keyword>
<dbReference type="EMBL" id="JAWRVI010000020">
    <property type="protein sequence ID" value="KAK4089241.1"/>
    <property type="molecule type" value="Genomic_DNA"/>
</dbReference>
<keyword evidence="4" id="KW-1015">Disulfide bond</keyword>
<proteinExistence type="predicted"/>
<feature type="region of interest" description="Disordered" evidence="5">
    <location>
        <begin position="1"/>
        <end position="21"/>
    </location>
</feature>
<evidence type="ECO:0000256" key="4">
    <source>
        <dbReference type="ARBA" id="ARBA00023157"/>
    </source>
</evidence>
<gene>
    <name evidence="6" type="ORF">Purlil1_6230</name>
</gene>
<reference evidence="6 7" key="1">
    <citation type="journal article" date="2024" name="Microbiol. Resour. Announc.">
        <title>Genome annotations for the ascomycete fungi Trichoderma harzianum, Trichoderma aggressivum, and Purpureocillium lilacinum.</title>
        <authorList>
            <person name="Beijen E.P.W."/>
            <person name="Ohm R.A."/>
        </authorList>
    </citation>
    <scope>NUCLEOTIDE SEQUENCE [LARGE SCALE GENOMIC DNA]</scope>
    <source>
        <strain evidence="6 7">CBS 150709</strain>
    </source>
</reference>
<comment type="caution">
    <text evidence="6">The sequence shown here is derived from an EMBL/GenBank/DDBJ whole genome shotgun (WGS) entry which is preliminary data.</text>
</comment>
<sequence length="338" mass="37694">MSQKEQEEQPAVVYRADMLSPDDLKRQQRFLPRGMDGTRPNQPPPDTSLFNHVSGTTTGMSRSGSGYVSTTRDINYARRFVSEAFGGRGYIYHIHVSGNILDVAGTLQQWYSRASEAEFSALGGIQCSQVLGWIEFREGVEQPEVRNPEYDRRFDTATTGGAQPQLAGFPNTHRAWGMDPWRAFAVCETNHISHEKRDEEQCHSAKSAVEFASEYIAAEHPISNSAGKKPKVKGTPCKYIDSLRIEAAIGDKLSAGTDDTIYAQVADMNAVLTQLFESPSAGQQVRQSVNLKKVFGKDNVPLDQITRIVVLQKTSDHEFFTDDFNLKSIYGPLYRFSP</sequence>
<dbReference type="PRINTS" id="PR00771">
    <property type="entry name" value="ENTEROTOXINA"/>
</dbReference>
<evidence type="ECO:0000256" key="5">
    <source>
        <dbReference type="SAM" id="MobiDB-lite"/>
    </source>
</evidence>